<comment type="subcellular location">
    <subcellularLocation>
        <location evidence="1">Membrane</location>
        <topology evidence="1">Multi-pass membrane protein</topology>
    </subcellularLocation>
</comment>
<evidence type="ECO:0000256" key="4">
    <source>
        <dbReference type="ARBA" id="ARBA00023224"/>
    </source>
</evidence>
<dbReference type="Proteomes" id="UP000747542">
    <property type="component" value="Unassembled WGS sequence"/>
</dbReference>
<name>A0A8J5JU04_HOMAM</name>
<accession>A0A8J5JU04</accession>
<dbReference type="Gene3D" id="1.20.1070.10">
    <property type="entry name" value="Rhodopsin 7-helix transmembrane proteins"/>
    <property type="match status" value="1"/>
</dbReference>
<evidence type="ECO:0000313" key="6">
    <source>
        <dbReference type="Proteomes" id="UP000747542"/>
    </source>
</evidence>
<proteinExistence type="predicted"/>
<dbReference type="PANTHER" id="PTHR45695:SF9">
    <property type="entry name" value="LEUCOKININ RECEPTOR"/>
    <property type="match status" value="1"/>
</dbReference>
<gene>
    <name evidence="5" type="primary">Sstr5-L3</name>
    <name evidence="5" type="ORF">Hamer_G027325</name>
</gene>
<dbReference type="GO" id="GO:0005886">
    <property type="term" value="C:plasma membrane"/>
    <property type="evidence" value="ECO:0007669"/>
    <property type="project" value="TreeGrafter"/>
</dbReference>
<evidence type="ECO:0000256" key="1">
    <source>
        <dbReference type="ARBA" id="ARBA00004141"/>
    </source>
</evidence>
<dbReference type="SUPFAM" id="SSF81321">
    <property type="entry name" value="Family A G protein-coupled receptor-like"/>
    <property type="match status" value="1"/>
</dbReference>
<evidence type="ECO:0000313" key="5">
    <source>
        <dbReference type="EMBL" id="KAG7164221.1"/>
    </source>
</evidence>
<evidence type="ECO:0000256" key="2">
    <source>
        <dbReference type="ARBA" id="ARBA00023040"/>
    </source>
</evidence>
<reference evidence="5" key="1">
    <citation type="journal article" date="2021" name="Sci. Adv.">
        <title>The American lobster genome reveals insights on longevity, neural, and immune adaptations.</title>
        <authorList>
            <person name="Polinski J.M."/>
            <person name="Zimin A.V."/>
            <person name="Clark K.F."/>
            <person name="Kohn A.B."/>
            <person name="Sadowski N."/>
            <person name="Timp W."/>
            <person name="Ptitsyn A."/>
            <person name="Khanna P."/>
            <person name="Romanova D.Y."/>
            <person name="Williams P."/>
            <person name="Greenwood S.J."/>
            <person name="Moroz L.L."/>
            <person name="Walt D.R."/>
            <person name="Bodnar A.G."/>
        </authorList>
    </citation>
    <scope>NUCLEOTIDE SEQUENCE</scope>
    <source>
        <strain evidence="5">GMGI-L3</strain>
    </source>
</reference>
<sequence length="158" mass="17279">ANGVLMLNGAMRGRRRETEESEVRQVRIKGGDYCQVGDHNSDHHSSPTGGVNVGGGRGAVCGMLGTHPGGECSQGLRHPPAYSTTLMHIVTATDLLSYCNSCVNPIVYGFMSRNFRESFWQVLCCRRYFYHPNMSPRCLSLLPGLPYSATTLTPGKQL</sequence>
<feature type="non-terminal residue" evidence="5">
    <location>
        <position position="1"/>
    </location>
</feature>
<dbReference type="PANTHER" id="PTHR45695">
    <property type="entry name" value="LEUCOKININ RECEPTOR-RELATED"/>
    <property type="match status" value="1"/>
</dbReference>
<keyword evidence="6" id="KW-1185">Reference proteome</keyword>
<keyword evidence="3 5" id="KW-0675">Receptor</keyword>
<dbReference type="GO" id="GO:0004930">
    <property type="term" value="F:G protein-coupled receptor activity"/>
    <property type="evidence" value="ECO:0007669"/>
    <property type="project" value="UniProtKB-KW"/>
</dbReference>
<keyword evidence="4" id="KW-0807">Transducer</keyword>
<dbReference type="EMBL" id="JAHLQT010025524">
    <property type="protein sequence ID" value="KAG7164221.1"/>
    <property type="molecule type" value="Genomic_DNA"/>
</dbReference>
<evidence type="ECO:0000256" key="3">
    <source>
        <dbReference type="ARBA" id="ARBA00023170"/>
    </source>
</evidence>
<organism evidence="5 6">
    <name type="scientific">Homarus americanus</name>
    <name type="common">American lobster</name>
    <dbReference type="NCBI Taxonomy" id="6706"/>
    <lineage>
        <taxon>Eukaryota</taxon>
        <taxon>Metazoa</taxon>
        <taxon>Ecdysozoa</taxon>
        <taxon>Arthropoda</taxon>
        <taxon>Crustacea</taxon>
        <taxon>Multicrustacea</taxon>
        <taxon>Malacostraca</taxon>
        <taxon>Eumalacostraca</taxon>
        <taxon>Eucarida</taxon>
        <taxon>Decapoda</taxon>
        <taxon>Pleocyemata</taxon>
        <taxon>Astacidea</taxon>
        <taxon>Nephropoidea</taxon>
        <taxon>Nephropidae</taxon>
        <taxon>Homarus</taxon>
    </lineage>
</organism>
<keyword evidence="2" id="KW-0297">G-protein coupled receptor</keyword>
<protein>
    <submittedName>
        <fullName evidence="5">Somatostatin receptor type 5-like 3</fullName>
    </submittedName>
</protein>
<dbReference type="AlphaFoldDB" id="A0A8J5JU04"/>
<comment type="caution">
    <text evidence="5">The sequence shown here is derived from an EMBL/GenBank/DDBJ whole genome shotgun (WGS) entry which is preliminary data.</text>
</comment>